<dbReference type="RefSeq" id="WP_184206016.1">
    <property type="nucleotide sequence ID" value="NZ_JACHIF010000001.1"/>
</dbReference>
<evidence type="ECO:0000313" key="4">
    <source>
        <dbReference type="Proteomes" id="UP000534294"/>
    </source>
</evidence>
<feature type="domain" description="DUF4142" evidence="2">
    <location>
        <begin position="32"/>
        <end position="167"/>
    </location>
</feature>
<dbReference type="Pfam" id="PF13628">
    <property type="entry name" value="DUF4142"/>
    <property type="match status" value="1"/>
</dbReference>
<dbReference type="PANTHER" id="PTHR38593">
    <property type="entry name" value="BLR2558 PROTEIN"/>
    <property type="match status" value="1"/>
</dbReference>
<dbReference type="InterPro" id="IPR012347">
    <property type="entry name" value="Ferritin-like"/>
</dbReference>
<feature type="signal peptide" evidence="1">
    <location>
        <begin position="1"/>
        <end position="22"/>
    </location>
</feature>
<accession>A0A7W7YIL8</accession>
<dbReference type="AlphaFoldDB" id="A0A7W7YIL8"/>
<dbReference type="EMBL" id="JACHIF010000001">
    <property type="protein sequence ID" value="MBB5036824.1"/>
    <property type="molecule type" value="Genomic_DNA"/>
</dbReference>
<dbReference type="Gene3D" id="1.20.1260.10">
    <property type="match status" value="1"/>
</dbReference>
<sequence>MKTSFLTAAFAGLAMLATSVSAADSKSSLTPADEKFVKAASQHGMGEVQIAALGVKKGAREDVKALAEKMVLAHTTMNTELTALAKAKGVELSTVTDPADTEILKELENTNTGEAFDKAFLNRLEADHKEAIDLFTEASEDSKDAEVKTWAGKALPDLRNHLDAVQTAIKK</sequence>
<keyword evidence="1" id="KW-0732">Signal</keyword>
<keyword evidence="4" id="KW-1185">Reference proteome</keyword>
<evidence type="ECO:0000259" key="2">
    <source>
        <dbReference type="Pfam" id="PF13628"/>
    </source>
</evidence>
<feature type="chain" id="PRO_5031568133" evidence="1">
    <location>
        <begin position="23"/>
        <end position="171"/>
    </location>
</feature>
<dbReference type="Proteomes" id="UP000534294">
    <property type="component" value="Unassembled WGS sequence"/>
</dbReference>
<gene>
    <name evidence="3" type="ORF">HNQ64_001058</name>
</gene>
<evidence type="ECO:0000313" key="3">
    <source>
        <dbReference type="EMBL" id="MBB5036824.1"/>
    </source>
</evidence>
<dbReference type="InterPro" id="IPR025419">
    <property type="entry name" value="DUF4142"/>
</dbReference>
<proteinExistence type="predicted"/>
<dbReference type="PANTHER" id="PTHR38593:SF1">
    <property type="entry name" value="BLR2558 PROTEIN"/>
    <property type="match status" value="1"/>
</dbReference>
<reference evidence="3 4" key="1">
    <citation type="submission" date="2020-08" db="EMBL/GenBank/DDBJ databases">
        <title>Genomic Encyclopedia of Type Strains, Phase IV (KMG-IV): sequencing the most valuable type-strain genomes for metagenomic binning, comparative biology and taxonomic classification.</title>
        <authorList>
            <person name="Goeker M."/>
        </authorList>
    </citation>
    <scope>NUCLEOTIDE SEQUENCE [LARGE SCALE GENOMIC DNA]</scope>
    <source>
        <strain evidence="3 4">DSM 12251</strain>
    </source>
</reference>
<evidence type="ECO:0000256" key="1">
    <source>
        <dbReference type="SAM" id="SignalP"/>
    </source>
</evidence>
<name>A0A7W7YIL8_9BACT</name>
<organism evidence="3 4">
    <name type="scientific">Prosthecobacter dejongeii</name>
    <dbReference type="NCBI Taxonomy" id="48465"/>
    <lineage>
        <taxon>Bacteria</taxon>
        <taxon>Pseudomonadati</taxon>
        <taxon>Verrucomicrobiota</taxon>
        <taxon>Verrucomicrobiia</taxon>
        <taxon>Verrucomicrobiales</taxon>
        <taxon>Verrucomicrobiaceae</taxon>
        <taxon>Prosthecobacter</taxon>
    </lineage>
</organism>
<comment type="caution">
    <text evidence="3">The sequence shown here is derived from an EMBL/GenBank/DDBJ whole genome shotgun (WGS) entry which is preliminary data.</text>
</comment>
<protein>
    <submittedName>
        <fullName evidence="3">Putative membrane protein</fullName>
    </submittedName>
</protein>